<dbReference type="GO" id="GO:0003700">
    <property type="term" value="F:DNA-binding transcription factor activity"/>
    <property type="evidence" value="ECO:0007669"/>
    <property type="project" value="InterPro"/>
</dbReference>
<dbReference type="Pfam" id="PF00072">
    <property type="entry name" value="Response_reg"/>
    <property type="match status" value="1"/>
</dbReference>
<feature type="modified residue" description="4-aspartylphosphate" evidence="10">
    <location>
        <position position="55"/>
    </location>
</feature>
<dbReference type="GO" id="GO:0005737">
    <property type="term" value="C:cytoplasm"/>
    <property type="evidence" value="ECO:0007669"/>
    <property type="project" value="UniProtKB-SubCell"/>
</dbReference>
<dbReference type="EMBL" id="SLZZ01000003">
    <property type="protein sequence ID" value="TCS81626.1"/>
    <property type="molecule type" value="Genomic_DNA"/>
</dbReference>
<dbReference type="PANTHER" id="PTHR42713:SF3">
    <property type="entry name" value="TRANSCRIPTIONAL REGULATORY PROTEIN HPTR"/>
    <property type="match status" value="1"/>
</dbReference>
<keyword evidence="5" id="KW-0902">Two-component regulatory system</keyword>
<comment type="subcellular location">
    <subcellularLocation>
        <location evidence="1">Cytoplasm</location>
    </subcellularLocation>
</comment>
<evidence type="ECO:0000256" key="7">
    <source>
        <dbReference type="ARBA" id="ARBA00023125"/>
    </source>
</evidence>
<protein>
    <recommendedName>
        <fullName evidence="2">Stage 0 sporulation protein A homolog</fullName>
    </recommendedName>
</protein>
<dbReference type="PROSITE" id="PS01124">
    <property type="entry name" value="HTH_ARAC_FAMILY_2"/>
    <property type="match status" value="1"/>
</dbReference>
<dbReference type="SMART" id="SM00342">
    <property type="entry name" value="HTH_ARAC"/>
    <property type="match status" value="1"/>
</dbReference>
<evidence type="ECO:0000256" key="5">
    <source>
        <dbReference type="ARBA" id="ARBA00023012"/>
    </source>
</evidence>
<keyword evidence="6" id="KW-0805">Transcription regulation</keyword>
<keyword evidence="7" id="KW-0238">DNA-binding</keyword>
<evidence type="ECO:0000313" key="14">
    <source>
        <dbReference type="Proteomes" id="UP000295726"/>
    </source>
</evidence>
<reference evidence="13 14" key="1">
    <citation type="submission" date="2019-03" db="EMBL/GenBank/DDBJ databases">
        <title>Genomic Encyclopedia of Type Strains, Phase IV (KMG-IV): sequencing the most valuable type-strain genomes for metagenomic binning, comparative biology and taxonomic classification.</title>
        <authorList>
            <person name="Goeker M."/>
        </authorList>
    </citation>
    <scope>NUCLEOTIDE SEQUENCE [LARGE SCALE GENOMIC DNA]</scope>
    <source>
        <strain evidence="13 14">DSM 29489</strain>
    </source>
</reference>
<dbReference type="RefSeq" id="WP_132378877.1">
    <property type="nucleotide sequence ID" value="NZ_DAIQXH010000012.1"/>
</dbReference>
<gene>
    <name evidence="13" type="ORF">EDD59_10342</name>
</gene>
<keyword evidence="4 10" id="KW-0597">Phosphoprotein</keyword>
<dbReference type="Pfam" id="PF12833">
    <property type="entry name" value="HTH_18"/>
    <property type="match status" value="1"/>
</dbReference>
<dbReference type="Proteomes" id="UP000295726">
    <property type="component" value="Unassembled WGS sequence"/>
</dbReference>
<feature type="domain" description="Response regulatory" evidence="12">
    <location>
        <begin position="3"/>
        <end position="120"/>
    </location>
</feature>
<dbReference type="AlphaFoldDB" id="A0A4R3KE80"/>
<evidence type="ECO:0000256" key="10">
    <source>
        <dbReference type="PROSITE-ProRule" id="PRU00169"/>
    </source>
</evidence>
<dbReference type="SUPFAM" id="SSF46689">
    <property type="entry name" value="Homeodomain-like"/>
    <property type="match status" value="1"/>
</dbReference>
<dbReference type="InterPro" id="IPR009057">
    <property type="entry name" value="Homeodomain-like_sf"/>
</dbReference>
<evidence type="ECO:0000259" key="12">
    <source>
        <dbReference type="PROSITE" id="PS50110"/>
    </source>
</evidence>
<comment type="function">
    <text evidence="9">May play the central regulatory role in sporulation. It may be an element of the effector pathway responsible for the activation of sporulation genes in response to nutritional stress. Spo0A may act in concert with spo0H (a sigma factor) to control the expression of some genes that are critical to the sporulation process.</text>
</comment>
<evidence type="ECO:0000256" key="8">
    <source>
        <dbReference type="ARBA" id="ARBA00023163"/>
    </source>
</evidence>
<dbReference type="OrthoDB" id="9794370at2"/>
<dbReference type="InterPro" id="IPR011006">
    <property type="entry name" value="CheY-like_superfamily"/>
</dbReference>
<accession>A0A4R3KE80</accession>
<dbReference type="PANTHER" id="PTHR42713">
    <property type="entry name" value="HISTIDINE KINASE-RELATED"/>
    <property type="match status" value="1"/>
</dbReference>
<dbReference type="CDD" id="cd17536">
    <property type="entry name" value="REC_YesN-like"/>
    <property type="match status" value="1"/>
</dbReference>
<evidence type="ECO:0000256" key="6">
    <source>
        <dbReference type="ARBA" id="ARBA00023015"/>
    </source>
</evidence>
<evidence type="ECO:0000256" key="2">
    <source>
        <dbReference type="ARBA" id="ARBA00018672"/>
    </source>
</evidence>
<dbReference type="Gene3D" id="3.40.50.2300">
    <property type="match status" value="1"/>
</dbReference>
<evidence type="ECO:0000256" key="1">
    <source>
        <dbReference type="ARBA" id="ARBA00004496"/>
    </source>
</evidence>
<keyword evidence="14" id="KW-1185">Reference proteome</keyword>
<dbReference type="PROSITE" id="PS50110">
    <property type="entry name" value="RESPONSE_REGULATORY"/>
    <property type="match status" value="1"/>
</dbReference>
<sequence length="534" mass="60789">MYKVLLVDDEILVREAISAKIQWQQLGFELAGDCENGKDAIEFLEETPVDVVLTDICMPYVDGMALSKYIYENMPQTTTIIFSGYGDFDYAKQAIQYKVAEYILKPVTAKELSEVLSRIKGKLDGERRQEEKLDELTKVYHNYTKNEALIVSRILSRLVMGTQAVETSLQELEEFGVSVVGLVYRVVTIDIDVYSGLYEIDDELKKESALMSFVVENISSEIVDNHKAGLAYRDSDNRVCILFFTNKPKEFATEVSSICREIKDTVYQAMKLSVSMGIGISVNKLENLSKSYDSAAKILKYRYTKGSGVIFDCEKLRPVENPMELERNLKDIASAVRGRDKELLEDILNHIEERIKAGYVTRNRTVAYLQQVLRILHEIVYETNENFKLQDSDVSGITEARSLTEAMKLIRNYAKAGMEAVSEAGYSSGELQAIMAMDYIKENYNNPDLSLNQICSYLSISTSRFSSIFKEATGKTFMEVLTNVRMERAKQLLRQTSLKNYEIAERVGFSDPHYFSIAFKKMTGKTPKEYAREI</sequence>
<feature type="domain" description="HTH araC/xylS-type" evidence="11">
    <location>
        <begin position="434"/>
        <end position="533"/>
    </location>
</feature>
<keyword evidence="3" id="KW-0963">Cytoplasm</keyword>
<evidence type="ECO:0000256" key="9">
    <source>
        <dbReference type="ARBA" id="ARBA00024867"/>
    </source>
</evidence>
<keyword evidence="8" id="KW-0804">Transcription</keyword>
<dbReference type="InterPro" id="IPR018060">
    <property type="entry name" value="HTH_AraC"/>
</dbReference>
<dbReference type="SMART" id="SM00448">
    <property type="entry name" value="REC"/>
    <property type="match status" value="1"/>
</dbReference>
<organism evidence="13 14">
    <name type="scientific">Muricomes intestini</name>
    <dbReference type="NCBI Taxonomy" id="1796634"/>
    <lineage>
        <taxon>Bacteria</taxon>
        <taxon>Bacillati</taxon>
        <taxon>Bacillota</taxon>
        <taxon>Clostridia</taxon>
        <taxon>Lachnospirales</taxon>
        <taxon>Lachnospiraceae</taxon>
        <taxon>Muricomes</taxon>
    </lineage>
</organism>
<dbReference type="Gene3D" id="1.10.10.60">
    <property type="entry name" value="Homeodomain-like"/>
    <property type="match status" value="2"/>
</dbReference>
<evidence type="ECO:0000256" key="4">
    <source>
        <dbReference type="ARBA" id="ARBA00022553"/>
    </source>
</evidence>
<name>A0A4R3KE80_9FIRM</name>
<dbReference type="GO" id="GO:0000160">
    <property type="term" value="P:phosphorelay signal transduction system"/>
    <property type="evidence" value="ECO:0007669"/>
    <property type="project" value="UniProtKB-KW"/>
</dbReference>
<comment type="caution">
    <text evidence="13">The sequence shown here is derived from an EMBL/GenBank/DDBJ whole genome shotgun (WGS) entry which is preliminary data.</text>
</comment>
<evidence type="ECO:0000259" key="11">
    <source>
        <dbReference type="PROSITE" id="PS01124"/>
    </source>
</evidence>
<dbReference type="InterPro" id="IPR051552">
    <property type="entry name" value="HptR"/>
</dbReference>
<dbReference type="GO" id="GO:0043565">
    <property type="term" value="F:sequence-specific DNA binding"/>
    <property type="evidence" value="ECO:0007669"/>
    <property type="project" value="InterPro"/>
</dbReference>
<dbReference type="SUPFAM" id="SSF52172">
    <property type="entry name" value="CheY-like"/>
    <property type="match status" value="1"/>
</dbReference>
<evidence type="ECO:0000256" key="3">
    <source>
        <dbReference type="ARBA" id="ARBA00022490"/>
    </source>
</evidence>
<dbReference type="InterPro" id="IPR001789">
    <property type="entry name" value="Sig_transdc_resp-reg_receiver"/>
</dbReference>
<evidence type="ECO:0000313" key="13">
    <source>
        <dbReference type="EMBL" id="TCS81626.1"/>
    </source>
</evidence>
<proteinExistence type="predicted"/>